<dbReference type="RefSeq" id="WP_184402231.1">
    <property type="nucleotide sequence ID" value="NZ_JACHHJ010000001.1"/>
</dbReference>
<dbReference type="SUPFAM" id="SSF52540">
    <property type="entry name" value="P-loop containing nucleoside triphosphate hydrolases"/>
    <property type="match status" value="1"/>
</dbReference>
<dbReference type="Gene3D" id="3.40.50.300">
    <property type="entry name" value="P-loop containing nucleotide triphosphate hydrolases"/>
    <property type="match status" value="1"/>
</dbReference>
<dbReference type="PANTHER" id="PTHR30050">
    <property type="entry name" value="CHROMOSOMAL REPLICATION INITIATOR PROTEIN DNAA"/>
    <property type="match status" value="1"/>
</dbReference>
<keyword evidence="4" id="KW-1185">Reference proteome</keyword>
<feature type="domain" description="IstB-like ATP-binding" evidence="1">
    <location>
        <begin position="112"/>
        <end position="274"/>
    </location>
</feature>
<dbReference type="InterPro" id="IPR027417">
    <property type="entry name" value="P-loop_NTPase"/>
</dbReference>
<dbReference type="Pfam" id="PF07319">
    <property type="entry name" value="DnaI_N"/>
    <property type="match status" value="1"/>
</dbReference>
<protein>
    <submittedName>
        <fullName evidence="3">Primosomal protein DnaI</fullName>
    </submittedName>
</protein>
<evidence type="ECO:0000313" key="4">
    <source>
        <dbReference type="Proteomes" id="UP000568839"/>
    </source>
</evidence>
<dbReference type="AlphaFoldDB" id="A0A841PHI9"/>
<dbReference type="Proteomes" id="UP000568839">
    <property type="component" value="Unassembled WGS sequence"/>
</dbReference>
<accession>A0A841PHI9</accession>
<comment type="caution">
    <text evidence="3">The sequence shown here is derived from an EMBL/GenBank/DDBJ whole genome shotgun (WGS) entry which is preliminary data.</text>
</comment>
<sequence>MEPIQSSLKKYMEDAGWEGRLQQLQDSVLSEKRVHDWLHRHQEELVDGAVQQGMAALYEYKNSWKNCDQCPGLEKCPNPMPGYQPELYPEHGQIQMRYHPCSLKIAADRQKKQEALVKSMYVSAEFKKASFENVETDETDGRAIAAHQAFEFAREANPGEDGQGLYLHGMFGVGKTYMMAAIANKLADRHIQSLLVYAPEFFREMRQAIGEGTVNEKIDAVKTAPILMLDDLGAETMSNWIRDDVLGAILQYRMTEKLPTVYTSNWDYEELEEHLAYSNKGGEERMKAKRIMERIRPFTSELYLAGRNRRET</sequence>
<name>A0A841PHI9_9BACL</name>
<proteinExistence type="predicted"/>
<dbReference type="NCBIfam" id="NF006505">
    <property type="entry name" value="PRK08939.1"/>
    <property type="match status" value="1"/>
</dbReference>
<dbReference type="GO" id="GO:0006260">
    <property type="term" value="P:DNA replication"/>
    <property type="evidence" value="ECO:0007669"/>
    <property type="project" value="TreeGrafter"/>
</dbReference>
<evidence type="ECO:0000259" key="2">
    <source>
        <dbReference type="Pfam" id="PF07319"/>
    </source>
</evidence>
<evidence type="ECO:0000259" key="1">
    <source>
        <dbReference type="Pfam" id="PF01695"/>
    </source>
</evidence>
<dbReference type="EMBL" id="JACHHJ010000001">
    <property type="protein sequence ID" value="MBB6448209.1"/>
    <property type="molecule type" value="Genomic_DNA"/>
</dbReference>
<dbReference type="CDD" id="cd00009">
    <property type="entry name" value="AAA"/>
    <property type="match status" value="1"/>
</dbReference>
<dbReference type="InterPro" id="IPR002611">
    <property type="entry name" value="IstB_ATP-bd"/>
</dbReference>
<dbReference type="GO" id="GO:0005524">
    <property type="term" value="F:ATP binding"/>
    <property type="evidence" value="ECO:0007669"/>
    <property type="project" value="InterPro"/>
</dbReference>
<evidence type="ECO:0000313" key="3">
    <source>
        <dbReference type="EMBL" id="MBB6448209.1"/>
    </source>
</evidence>
<dbReference type="InterPro" id="IPR009928">
    <property type="entry name" value="DnaI_N"/>
</dbReference>
<organism evidence="3 4">
    <name type="scientific">Geomicrobium halophilum</name>
    <dbReference type="NCBI Taxonomy" id="549000"/>
    <lineage>
        <taxon>Bacteria</taxon>
        <taxon>Bacillati</taxon>
        <taxon>Bacillota</taxon>
        <taxon>Bacilli</taxon>
        <taxon>Bacillales</taxon>
        <taxon>Geomicrobium</taxon>
    </lineage>
</organism>
<gene>
    <name evidence="3" type="ORF">HNR44_000158</name>
</gene>
<reference evidence="3 4" key="1">
    <citation type="submission" date="2020-08" db="EMBL/GenBank/DDBJ databases">
        <title>Genomic Encyclopedia of Type Strains, Phase IV (KMG-IV): sequencing the most valuable type-strain genomes for metagenomic binning, comparative biology and taxonomic classification.</title>
        <authorList>
            <person name="Goeker M."/>
        </authorList>
    </citation>
    <scope>NUCLEOTIDE SEQUENCE [LARGE SCALE GENOMIC DNA]</scope>
    <source>
        <strain evidence="3 4">DSM 21769</strain>
    </source>
</reference>
<feature type="domain" description="Primosomal DnaI N-terminal" evidence="2">
    <location>
        <begin position="1"/>
        <end position="98"/>
    </location>
</feature>
<dbReference type="PANTHER" id="PTHR30050:SF8">
    <property type="entry name" value="PRIMOSOMAL PROTEIN DNAI"/>
    <property type="match status" value="1"/>
</dbReference>
<dbReference type="Pfam" id="PF01695">
    <property type="entry name" value="IstB_IS21"/>
    <property type="match status" value="1"/>
</dbReference>